<name>A0ABX7RD95_9GAMM</name>
<dbReference type="EMBL" id="CP071517">
    <property type="protein sequence ID" value="QSX74937.1"/>
    <property type="molecule type" value="Genomic_DNA"/>
</dbReference>
<sequence length="360" mass="40615">MDSLTQIVLGAAVAAAIAPPGHRRAALLAGAALGTLPDLDVLPVNLLTSDPVERMTWHRSLSHSLLVLPFVAWAIWAWFRGRGGRVAQAPRRWFWAIALALVTHPVLDAFTVYGTQLLWPLPFRPVMWSSVFIIDPLYTIWLLLACVIAWFWRERRLVQPALLAGLTMSTLYLGASLWAKHQVEQEAERALAAHNLEDAPRFSVPMPFNILLWRVVAMTPEGFVEGERSLVADRGPMRLREYPSDVQALAAVFDYPSVQRLNWFNRGFMKAQERDGVLVLSDLRMGAEPDYTFRFAVARREGGSWDEMPPEQLKWPWEANRRLSAMWQRIWNAPTNESDVSGAAMQRPSVRAAAGTTVKR</sequence>
<evidence type="ECO:0000256" key="2">
    <source>
        <dbReference type="SAM" id="Phobius"/>
    </source>
</evidence>
<dbReference type="PANTHER" id="PTHR40031:SF1">
    <property type="entry name" value="MEMBRANE-BOUND METAL-DEPENDENT HYDROLASE"/>
    <property type="match status" value="1"/>
</dbReference>
<gene>
    <name evidence="3" type="ORF">HIV01_017650</name>
</gene>
<feature type="transmembrane region" description="Helical" evidence="2">
    <location>
        <begin position="126"/>
        <end position="152"/>
    </location>
</feature>
<reference evidence="3 4" key="1">
    <citation type="submission" date="2021-02" db="EMBL/GenBank/DDBJ databases">
        <title>Lysobacter arenosi sp. nov., isolated from soil of gangwondo yeongwol, south Korea.</title>
        <authorList>
            <person name="Kim K.R."/>
            <person name="Kim K.H."/>
            <person name="Jeon C.O."/>
        </authorList>
    </citation>
    <scope>NUCLEOTIDE SEQUENCE [LARGE SCALE GENOMIC DNA]</scope>
    <source>
        <strain evidence="3 4">R7</strain>
    </source>
</reference>
<dbReference type="InterPro" id="IPR007404">
    <property type="entry name" value="YdjM-like"/>
</dbReference>
<proteinExistence type="predicted"/>
<feature type="transmembrane region" description="Helical" evidence="2">
    <location>
        <begin position="161"/>
        <end position="179"/>
    </location>
</feature>
<dbReference type="PANTHER" id="PTHR40031">
    <property type="entry name" value="HYPOTHETICAL MEMBRANE SPANNING PROTEIN"/>
    <property type="match status" value="1"/>
</dbReference>
<dbReference type="GO" id="GO:0016787">
    <property type="term" value="F:hydrolase activity"/>
    <property type="evidence" value="ECO:0007669"/>
    <property type="project" value="UniProtKB-KW"/>
</dbReference>
<keyword evidence="2" id="KW-1133">Transmembrane helix</keyword>
<keyword evidence="2" id="KW-0472">Membrane</keyword>
<dbReference type="RefSeq" id="WP_200604184.1">
    <property type="nucleotide sequence ID" value="NZ_CP071517.1"/>
</dbReference>
<keyword evidence="4" id="KW-1185">Reference proteome</keyword>
<keyword evidence="3" id="KW-0378">Hydrolase</keyword>
<feature type="transmembrane region" description="Helical" evidence="2">
    <location>
        <begin position="93"/>
        <end position="114"/>
    </location>
</feature>
<evidence type="ECO:0000313" key="4">
    <source>
        <dbReference type="Proteomes" id="UP000663400"/>
    </source>
</evidence>
<keyword evidence="2" id="KW-0812">Transmembrane</keyword>
<dbReference type="Pfam" id="PF04307">
    <property type="entry name" value="YdjM"/>
    <property type="match status" value="1"/>
</dbReference>
<evidence type="ECO:0000256" key="1">
    <source>
        <dbReference type="SAM" id="MobiDB-lite"/>
    </source>
</evidence>
<feature type="region of interest" description="Disordered" evidence="1">
    <location>
        <begin position="338"/>
        <end position="360"/>
    </location>
</feature>
<dbReference type="Proteomes" id="UP000663400">
    <property type="component" value="Chromosome"/>
</dbReference>
<evidence type="ECO:0000313" key="3">
    <source>
        <dbReference type="EMBL" id="QSX74937.1"/>
    </source>
</evidence>
<dbReference type="InterPro" id="IPR053170">
    <property type="entry name" value="Transcription_regulator"/>
</dbReference>
<accession>A0ABX7RD95</accession>
<organism evidence="3 4">
    <name type="scientific">Lysobacter arenosi</name>
    <dbReference type="NCBI Taxonomy" id="2795387"/>
    <lineage>
        <taxon>Bacteria</taxon>
        <taxon>Pseudomonadati</taxon>
        <taxon>Pseudomonadota</taxon>
        <taxon>Gammaproteobacteria</taxon>
        <taxon>Lysobacterales</taxon>
        <taxon>Lysobacteraceae</taxon>
        <taxon>Lysobacter</taxon>
    </lineage>
</organism>
<feature type="transmembrane region" description="Helical" evidence="2">
    <location>
        <begin position="61"/>
        <end position="81"/>
    </location>
</feature>
<protein>
    <submittedName>
        <fullName evidence="3">Metal-dependent hydrolase</fullName>
    </submittedName>
</protein>